<comment type="caution">
    <text evidence="3">The sequence shown here is derived from an EMBL/GenBank/DDBJ whole genome shotgun (WGS) entry which is preliminary data.</text>
</comment>
<accession>A0A1R3IKU4</accession>
<keyword evidence="2" id="KW-1133">Transmembrane helix</keyword>
<proteinExistence type="predicted"/>
<evidence type="ECO:0000256" key="2">
    <source>
        <dbReference type="SAM" id="Phobius"/>
    </source>
</evidence>
<name>A0A1R3IKU4_9ROSI</name>
<feature type="transmembrane region" description="Helical" evidence="2">
    <location>
        <begin position="32"/>
        <end position="51"/>
    </location>
</feature>
<evidence type="ECO:0000313" key="4">
    <source>
        <dbReference type="Proteomes" id="UP000187203"/>
    </source>
</evidence>
<reference evidence="4" key="1">
    <citation type="submission" date="2013-09" db="EMBL/GenBank/DDBJ databases">
        <title>Corchorus olitorius genome sequencing.</title>
        <authorList>
            <person name="Alam M."/>
            <person name="Haque M.S."/>
            <person name="Islam M.S."/>
            <person name="Emdad E.M."/>
            <person name="Islam M.M."/>
            <person name="Ahmed B."/>
            <person name="Halim A."/>
            <person name="Hossen Q.M.M."/>
            <person name="Hossain M.Z."/>
            <person name="Ahmed R."/>
            <person name="Khan M.M."/>
            <person name="Islam R."/>
            <person name="Rashid M.M."/>
            <person name="Khan S.A."/>
            <person name="Rahman M.S."/>
            <person name="Alam M."/>
            <person name="Yahiya A.S."/>
            <person name="Khan M.S."/>
            <person name="Azam M.S."/>
            <person name="Haque T."/>
            <person name="Lashkar M.Z.H."/>
            <person name="Akhand A.I."/>
            <person name="Morshed G."/>
            <person name="Roy S."/>
            <person name="Uddin K.S."/>
            <person name="Rabeya T."/>
            <person name="Hossain A.S."/>
            <person name="Chowdhury A."/>
            <person name="Snigdha A.R."/>
            <person name="Mortoza M.S."/>
            <person name="Matin S.A."/>
            <person name="Hoque S.M.E."/>
            <person name="Islam M.K."/>
            <person name="Roy D.K."/>
            <person name="Haider R."/>
            <person name="Moosa M.M."/>
            <person name="Elias S.M."/>
            <person name="Hasan A.M."/>
            <person name="Jahan S."/>
            <person name="Shafiuddin M."/>
            <person name="Mahmood N."/>
            <person name="Shommy N.S."/>
        </authorList>
    </citation>
    <scope>NUCLEOTIDE SEQUENCE [LARGE SCALE GENOMIC DNA]</scope>
    <source>
        <strain evidence="4">cv. O-4</strain>
    </source>
</reference>
<keyword evidence="2" id="KW-0472">Membrane</keyword>
<evidence type="ECO:0000256" key="1">
    <source>
        <dbReference type="SAM" id="MobiDB-lite"/>
    </source>
</evidence>
<sequence length="231" mass="25865">MNMSGGVQKNNTSGVRAPSKTVSNADDVCCTYVVSFVFLLSFILLIQFSAIEDRERIERNTPPEFRVESLSVSNFNLSGSQMTAKWNVVFVLPSKKSSFLDQNLNFSIFYQNQLLLQQGVVPPRLFHVPRSFRMTESFSVFKVKAVALDEIIDGLMAYVMEMGWARGVLAFNLKLEAVGDQGFRFFCENIKVGFSHNYSITGAILLAEHEHPTPSKPLLCTAAPAPNYYLV</sequence>
<keyword evidence="2" id="KW-0812">Transmembrane</keyword>
<dbReference type="EMBL" id="AWUE01018023">
    <property type="protein sequence ID" value="OMO83141.1"/>
    <property type="molecule type" value="Genomic_DNA"/>
</dbReference>
<gene>
    <name evidence="3" type="ORF">COLO4_22670</name>
</gene>
<keyword evidence="4" id="KW-1185">Reference proteome</keyword>
<organism evidence="3 4">
    <name type="scientific">Corchorus olitorius</name>
    <dbReference type="NCBI Taxonomy" id="93759"/>
    <lineage>
        <taxon>Eukaryota</taxon>
        <taxon>Viridiplantae</taxon>
        <taxon>Streptophyta</taxon>
        <taxon>Embryophyta</taxon>
        <taxon>Tracheophyta</taxon>
        <taxon>Spermatophyta</taxon>
        <taxon>Magnoliopsida</taxon>
        <taxon>eudicotyledons</taxon>
        <taxon>Gunneridae</taxon>
        <taxon>Pentapetalae</taxon>
        <taxon>rosids</taxon>
        <taxon>malvids</taxon>
        <taxon>Malvales</taxon>
        <taxon>Malvaceae</taxon>
        <taxon>Grewioideae</taxon>
        <taxon>Apeibeae</taxon>
        <taxon>Corchorus</taxon>
    </lineage>
</organism>
<evidence type="ECO:0000313" key="3">
    <source>
        <dbReference type="EMBL" id="OMO83141.1"/>
    </source>
</evidence>
<dbReference type="OrthoDB" id="1708017at2759"/>
<feature type="region of interest" description="Disordered" evidence="1">
    <location>
        <begin position="1"/>
        <end position="21"/>
    </location>
</feature>
<protein>
    <submittedName>
        <fullName evidence="3">Uncharacterized protein</fullName>
    </submittedName>
</protein>
<dbReference type="Proteomes" id="UP000187203">
    <property type="component" value="Unassembled WGS sequence"/>
</dbReference>
<dbReference type="AlphaFoldDB" id="A0A1R3IKU4"/>